<proteinExistence type="predicted"/>
<reference evidence="1 2" key="1">
    <citation type="journal article" date="2015" name="Parasit. Vectors">
        <title>Draft genome of the scabies mite.</title>
        <authorList>
            <person name="Rider S.D.Jr."/>
            <person name="Morgan M.S."/>
            <person name="Arlian L.G."/>
        </authorList>
    </citation>
    <scope>NUCLEOTIDE SEQUENCE [LARGE SCALE GENOMIC DNA]</scope>
    <source>
        <strain evidence="1">Arlian Lab</strain>
    </source>
</reference>
<evidence type="ECO:0000313" key="1">
    <source>
        <dbReference type="EMBL" id="KPM04771.1"/>
    </source>
</evidence>
<dbReference type="EMBL" id="JXLN01009949">
    <property type="protein sequence ID" value="KPM04771.1"/>
    <property type="molecule type" value="Genomic_DNA"/>
</dbReference>
<dbReference type="VEuPathDB" id="VectorBase:SSCA001214"/>
<gene>
    <name evidence="1" type="ORF">QR98_0032250</name>
</gene>
<dbReference type="AlphaFoldDB" id="A0A132A1G8"/>
<name>A0A132A1G8_SARSC</name>
<accession>A0A132A1G8</accession>
<organism evidence="1 2">
    <name type="scientific">Sarcoptes scabiei</name>
    <name type="common">Itch mite</name>
    <name type="synonym">Acarus scabiei</name>
    <dbReference type="NCBI Taxonomy" id="52283"/>
    <lineage>
        <taxon>Eukaryota</taxon>
        <taxon>Metazoa</taxon>
        <taxon>Ecdysozoa</taxon>
        <taxon>Arthropoda</taxon>
        <taxon>Chelicerata</taxon>
        <taxon>Arachnida</taxon>
        <taxon>Acari</taxon>
        <taxon>Acariformes</taxon>
        <taxon>Sarcoptiformes</taxon>
        <taxon>Astigmata</taxon>
        <taxon>Psoroptidia</taxon>
        <taxon>Sarcoptoidea</taxon>
        <taxon>Sarcoptidae</taxon>
        <taxon>Sarcoptinae</taxon>
        <taxon>Sarcoptes</taxon>
    </lineage>
</organism>
<comment type="caution">
    <text evidence="1">The sequence shown here is derived from an EMBL/GenBank/DDBJ whole genome shotgun (WGS) entry which is preliminary data.</text>
</comment>
<evidence type="ECO:0000313" key="2">
    <source>
        <dbReference type="Proteomes" id="UP000616769"/>
    </source>
</evidence>
<feature type="non-terminal residue" evidence="1">
    <location>
        <position position="1"/>
    </location>
</feature>
<sequence>QTDKDDEDKLIDSNRFLEEVQNQFGKELETSNSDQYPLSCKDFAIDQLLDIPYWSEELKEGEFERLEYFENSLIVWEDILQQELERYDYNTFGSFVEFYHSYRKQSRQTLREFISQYQTKISIDSMSCVAQSLFLLNSLAVNDLEHGSLFSLVSCEEMVRMQINERKVQNIDYQLESKDNIKEHVLVCLKFKLIEENRCGYVLLDPGYHISRPIIVMNDSLYPHTGWFNVSKNRRISKDHCYRIINDQYIAWIVRETSLKDPKEILKQYANIIYIKREFIKYASVTEKRACIFSFKSFVIRNRKGPVAGFYSSIDERNLVTFYEEENGRVTHRFCINDIDTPELLEQLYKIAAYKKNKNLNANSDETVDWIQESVDQFYRLLMDYRQSLDDEQFRLDLCQIDKRLEE</sequence>
<protein>
    <submittedName>
        <fullName evidence="1">Uncharacterized protein</fullName>
    </submittedName>
</protein>
<dbReference type="Proteomes" id="UP000616769">
    <property type="component" value="Unassembled WGS sequence"/>
</dbReference>